<dbReference type="PROSITE" id="PS00093">
    <property type="entry name" value="N4_MTASE"/>
    <property type="match status" value="1"/>
</dbReference>
<evidence type="ECO:0000313" key="10">
    <source>
        <dbReference type="EMBL" id="RGC31271.1"/>
    </source>
</evidence>
<dbReference type="Pfam" id="PF01555">
    <property type="entry name" value="N6_N4_Mtase"/>
    <property type="match status" value="1"/>
</dbReference>
<dbReference type="Gene3D" id="3.40.50.150">
    <property type="entry name" value="Vaccinia Virus protein VP39"/>
    <property type="match status" value="1"/>
</dbReference>
<dbReference type="InterPro" id="IPR029063">
    <property type="entry name" value="SAM-dependent_MTases_sf"/>
</dbReference>
<dbReference type="GO" id="GO:0009307">
    <property type="term" value="P:DNA restriction-modification system"/>
    <property type="evidence" value="ECO:0007669"/>
    <property type="project" value="UniProtKB-KW"/>
</dbReference>
<evidence type="ECO:0000256" key="6">
    <source>
        <dbReference type="ARBA" id="ARBA00022747"/>
    </source>
</evidence>
<evidence type="ECO:0000256" key="3">
    <source>
        <dbReference type="ARBA" id="ARBA00022603"/>
    </source>
</evidence>
<accession>A0A3E2WW51</accession>
<reference evidence="10 11" key="1">
    <citation type="submission" date="2018-08" db="EMBL/GenBank/DDBJ databases">
        <title>A genome reference for cultivated species of the human gut microbiota.</title>
        <authorList>
            <person name="Zou Y."/>
            <person name="Xue W."/>
            <person name="Luo G."/>
        </authorList>
    </citation>
    <scope>NUCLEOTIDE SEQUENCE [LARGE SCALE GENOMIC DNA]</scope>
    <source>
        <strain evidence="10 11">AF19-21</strain>
    </source>
</reference>
<organism evidence="10 11">
    <name type="scientific">Hungatella hathewayi</name>
    <dbReference type="NCBI Taxonomy" id="154046"/>
    <lineage>
        <taxon>Bacteria</taxon>
        <taxon>Bacillati</taxon>
        <taxon>Bacillota</taxon>
        <taxon>Clostridia</taxon>
        <taxon>Lachnospirales</taxon>
        <taxon>Lachnospiraceae</taxon>
        <taxon>Hungatella</taxon>
    </lineage>
</organism>
<dbReference type="Proteomes" id="UP000261111">
    <property type="component" value="Unassembled WGS sequence"/>
</dbReference>
<dbReference type="PRINTS" id="PR00508">
    <property type="entry name" value="S21N4MTFRASE"/>
</dbReference>
<evidence type="ECO:0000259" key="9">
    <source>
        <dbReference type="Pfam" id="PF01555"/>
    </source>
</evidence>
<evidence type="ECO:0000256" key="2">
    <source>
        <dbReference type="ARBA" id="ARBA00012185"/>
    </source>
</evidence>
<dbReference type="GO" id="GO:0032259">
    <property type="term" value="P:methylation"/>
    <property type="evidence" value="ECO:0007669"/>
    <property type="project" value="UniProtKB-KW"/>
</dbReference>
<dbReference type="InterPro" id="IPR017985">
    <property type="entry name" value="MeTrfase_CN4_CS"/>
</dbReference>
<sequence length="728" mass="85403">MKKDIIDKFVELLGIKWTPEEKQVEALSQLVAYSKTKGKNKTKDYKMTFIEAVNNKLDLNASAYQGVLDYAFKINVKFNYKQKLVIRELLDKGEKKAFGKFLRENNIEDELFLKHFNPVDEELTFKELGYLIQTDKKCNDVIASIFSRYCFNLFDWNISREFFSGEDVREDFYDFIGAKYPDMCQRNHAMVFIDATHPLMEEDYICGCNKLLGTIKEAYNNLNNHCDMIVYIPNIKKDNGKQWKLYADIILYSEKHIKEKIDRAYFRWKKIGDITKDYIESLVPYNAEFDVAFQGFVFKDCFVIGEDKEYSLLLIFEKNKRDERIVNCPACYSKNIQGNSYPILNVRSWECENPLCPDRSKYNRGKRYAFMSLYRQKQLQNEENYIPEQSIAKWHLDCIKTCPETEIFEMAVRHYSCVGDEVDVYTNEKKRSKSFLSRKINYHEIKDCQIDIRKTFMDSSYFYRYIQDDNRIIGEYKKSKIGKADVFFGDSYDVLRSLPESSIDGAVTSPPYYNAKTYSQWGNIYCYLYDMYNISREIYRVMKEGAVYLFNIFDYFDNENNISLSAMGDKRMILGAYMIDIFQRIGFEVIGNIIWDKGEIQGNRSFNQGNLTPYYQAPLNCWEHVLILSKGKPNKKYSEIVSQIKNIRPVVKMVRGRNILGHDAPYPSDIPEIIIQHMEKEDVVLDPFLGSGTTSIVANKYGVGSIGIEKNDNYYELCKKRIKDGLQV</sequence>
<keyword evidence="3 10" id="KW-0489">Methyltransferase</keyword>
<evidence type="ECO:0000256" key="8">
    <source>
        <dbReference type="ARBA" id="ARBA00049120"/>
    </source>
</evidence>
<dbReference type="RefSeq" id="WP_117440994.1">
    <property type="nucleotide sequence ID" value="NZ_QVIA01000013.1"/>
</dbReference>
<dbReference type="AlphaFoldDB" id="A0A3E2WW51"/>
<evidence type="ECO:0000256" key="4">
    <source>
        <dbReference type="ARBA" id="ARBA00022679"/>
    </source>
</evidence>
<evidence type="ECO:0000256" key="1">
    <source>
        <dbReference type="ARBA" id="ARBA00010203"/>
    </source>
</evidence>
<dbReference type="SUPFAM" id="SSF53335">
    <property type="entry name" value="S-adenosyl-L-methionine-dependent methyltransferases"/>
    <property type="match status" value="1"/>
</dbReference>
<evidence type="ECO:0000313" key="11">
    <source>
        <dbReference type="Proteomes" id="UP000261111"/>
    </source>
</evidence>
<protein>
    <recommendedName>
        <fullName evidence="2">site-specific DNA-methyltransferase (cytosine-N(4)-specific)</fullName>
        <ecNumber evidence="2">2.1.1.113</ecNumber>
    </recommendedName>
</protein>
<dbReference type="GO" id="GO:0003677">
    <property type="term" value="F:DNA binding"/>
    <property type="evidence" value="ECO:0007669"/>
    <property type="project" value="UniProtKB-KW"/>
</dbReference>
<keyword evidence="4 10" id="KW-0808">Transferase</keyword>
<dbReference type="GO" id="GO:0008170">
    <property type="term" value="F:N-methyltransferase activity"/>
    <property type="evidence" value="ECO:0007669"/>
    <property type="project" value="InterPro"/>
</dbReference>
<keyword evidence="6" id="KW-0680">Restriction system</keyword>
<dbReference type="EC" id="2.1.1.113" evidence="2"/>
<keyword evidence="5" id="KW-0949">S-adenosyl-L-methionine</keyword>
<dbReference type="InterPro" id="IPR002941">
    <property type="entry name" value="DNA_methylase_N4/N6"/>
</dbReference>
<comment type="catalytic activity">
    <reaction evidence="8">
        <text>a 2'-deoxycytidine in DNA + S-adenosyl-L-methionine = an N(4)-methyl-2'-deoxycytidine in DNA + S-adenosyl-L-homocysteine + H(+)</text>
        <dbReference type="Rhea" id="RHEA:16857"/>
        <dbReference type="Rhea" id="RHEA-COMP:11369"/>
        <dbReference type="Rhea" id="RHEA-COMP:13674"/>
        <dbReference type="ChEBI" id="CHEBI:15378"/>
        <dbReference type="ChEBI" id="CHEBI:57856"/>
        <dbReference type="ChEBI" id="CHEBI:59789"/>
        <dbReference type="ChEBI" id="CHEBI:85452"/>
        <dbReference type="ChEBI" id="CHEBI:137933"/>
        <dbReference type="EC" id="2.1.1.113"/>
    </reaction>
</comment>
<name>A0A3E2WW51_9FIRM</name>
<keyword evidence="7" id="KW-0238">DNA-binding</keyword>
<gene>
    <name evidence="10" type="ORF">DWX41_12925</name>
</gene>
<evidence type="ECO:0000256" key="7">
    <source>
        <dbReference type="ARBA" id="ARBA00023125"/>
    </source>
</evidence>
<dbReference type="EMBL" id="QVIA01000013">
    <property type="protein sequence ID" value="RGC31271.1"/>
    <property type="molecule type" value="Genomic_DNA"/>
</dbReference>
<evidence type="ECO:0000256" key="5">
    <source>
        <dbReference type="ARBA" id="ARBA00022691"/>
    </source>
</evidence>
<dbReference type="GeneID" id="93332326"/>
<comment type="caution">
    <text evidence="10">The sequence shown here is derived from an EMBL/GenBank/DDBJ whole genome shotgun (WGS) entry which is preliminary data.</text>
</comment>
<dbReference type="InterPro" id="IPR001091">
    <property type="entry name" value="RM_Methyltransferase"/>
</dbReference>
<comment type="similarity">
    <text evidence="1">Belongs to the N(4)/N(6)-methyltransferase family. N(4) subfamily.</text>
</comment>
<proteinExistence type="inferred from homology"/>
<dbReference type="GO" id="GO:0015667">
    <property type="term" value="F:site-specific DNA-methyltransferase (cytosine-N4-specific) activity"/>
    <property type="evidence" value="ECO:0007669"/>
    <property type="project" value="UniProtKB-EC"/>
</dbReference>
<feature type="domain" description="DNA methylase N-4/N-6" evidence="9">
    <location>
        <begin position="503"/>
        <end position="719"/>
    </location>
</feature>